<evidence type="ECO:0000256" key="6">
    <source>
        <dbReference type="ARBA" id="ARBA00022692"/>
    </source>
</evidence>
<dbReference type="GO" id="GO:0005789">
    <property type="term" value="C:endoplasmic reticulum membrane"/>
    <property type="evidence" value="ECO:0007669"/>
    <property type="project" value="UniProtKB-SubCell"/>
</dbReference>
<feature type="compositionally biased region" description="Basic and acidic residues" evidence="19">
    <location>
        <begin position="304"/>
        <end position="322"/>
    </location>
</feature>
<accession>A0A1S3SXP6</accession>
<keyword evidence="12 20" id="KW-1133">Transmembrane helix</keyword>
<evidence type="ECO:0000313" key="22">
    <source>
        <dbReference type="Proteomes" id="UP001652741"/>
    </source>
</evidence>
<protein>
    <recommendedName>
        <fullName evidence="16">E3 ubiquitin-protein ligase RNF26</fullName>
        <ecNumber evidence="4">2.3.2.27</ecNumber>
    </recommendedName>
    <alternativeName>
        <fullName evidence="17">RING finger protein 26</fullName>
    </alternativeName>
</protein>
<evidence type="ECO:0000256" key="1">
    <source>
        <dbReference type="ARBA" id="ARBA00000900"/>
    </source>
</evidence>
<keyword evidence="11" id="KW-0862">Zinc</keyword>
<comment type="subcellular location">
    <subcellularLocation>
        <location evidence="2">Endoplasmic reticulum membrane</location>
        <topology evidence="2">Multi-pass membrane protein</topology>
    </subcellularLocation>
</comment>
<keyword evidence="9" id="KW-0833">Ubl conjugation pathway</keyword>
<evidence type="ECO:0000256" key="7">
    <source>
        <dbReference type="ARBA" id="ARBA00022723"/>
    </source>
</evidence>
<feature type="transmembrane region" description="Helical" evidence="20">
    <location>
        <begin position="211"/>
        <end position="241"/>
    </location>
</feature>
<dbReference type="PANTHER" id="PTHR22696:SF1">
    <property type="entry name" value="E3 UBIQUITIN-PROTEIN LIGASE RNF26"/>
    <property type="match status" value="1"/>
</dbReference>
<dbReference type="OrthoDB" id="1711136at2759"/>
<evidence type="ECO:0000256" key="11">
    <source>
        <dbReference type="ARBA" id="ARBA00022833"/>
    </source>
</evidence>
<evidence type="ECO:0000256" key="10">
    <source>
        <dbReference type="ARBA" id="ARBA00022824"/>
    </source>
</evidence>
<dbReference type="FunFam" id="3.30.40.10:FF:000387">
    <property type="entry name" value="RING finger protein 26"/>
    <property type="match status" value="1"/>
</dbReference>
<feature type="region of interest" description="Disordered" evidence="19">
    <location>
        <begin position="304"/>
        <end position="339"/>
    </location>
</feature>
<evidence type="ECO:0000256" key="18">
    <source>
        <dbReference type="PROSITE-ProRule" id="PRU00175"/>
    </source>
</evidence>
<evidence type="ECO:0000256" key="3">
    <source>
        <dbReference type="ARBA" id="ARBA00004906"/>
    </source>
</evidence>
<dbReference type="Pfam" id="PF13920">
    <property type="entry name" value="zf-C3HC4_3"/>
    <property type="match status" value="1"/>
</dbReference>
<evidence type="ECO:0000256" key="4">
    <source>
        <dbReference type="ARBA" id="ARBA00012483"/>
    </source>
</evidence>
<feature type="transmembrane region" description="Helical" evidence="20">
    <location>
        <begin position="58"/>
        <end position="80"/>
    </location>
</feature>
<dbReference type="RefSeq" id="XP_014069114.1">
    <property type="nucleotide sequence ID" value="XM_014213639.2"/>
</dbReference>
<evidence type="ECO:0000256" key="16">
    <source>
        <dbReference type="ARBA" id="ARBA00067352"/>
    </source>
</evidence>
<keyword evidence="10" id="KW-0256">Endoplasmic reticulum</keyword>
<dbReference type="PANTHER" id="PTHR22696">
    <property type="entry name" value="E3 UBIQUITIN-PROTEIN LIGASE RNF26"/>
    <property type="match status" value="1"/>
</dbReference>
<dbReference type="KEGG" id="sasa:106612475"/>
<dbReference type="STRING" id="8030.ENSSSAP00000078914"/>
<reference evidence="23" key="1">
    <citation type="submission" date="2025-08" db="UniProtKB">
        <authorList>
            <consortium name="RefSeq"/>
        </authorList>
    </citation>
    <scope>IDENTIFICATION</scope>
</reference>
<dbReference type="InterPro" id="IPR013083">
    <property type="entry name" value="Znf_RING/FYVE/PHD"/>
</dbReference>
<dbReference type="GO" id="GO:0008270">
    <property type="term" value="F:zinc ion binding"/>
    <property type="evidence" value="ECO:0007669"/>
    <property type="project" value="UniProtKB-KW"/>
</dbReference>
<dbReference type="Gene3D" id="3.30.40.10">
    <property type="entry name" value="Zinc/RING finger domain, C3HC4 (zinc finger)"/>
    <property type="match status" value="1"/>
</dbReference>
<proteinExistence type="predicted"/>
<dbReference type="Proteomes" id="UP001652741">
    <property type="component" value="Chromosome ssa09"/>
</dbReference>
<dbReference type="Bgee" id="ENSSSAG00000066558">
    <property type="expression patterns" value="Expressed in ovary and 24 other cell types or tissues"/>
</dbReference>
<keyword evidence="13 20" id="KW-0472">Membrane</keyword>
<comment type="function">
    <text evidence="14">E3 ubiquitin-protein ligase that plays a key role in endosome organization by retaining vesicles in the perinuclear cloud. Acts as a platform for perinuclear positioning of the endosomal system by mediating ubiquitination of SQSTM1 through interaction with the ubiquitin conjugating enzyme UBE2J1. Ubiquitinated SQSTM1 attracts specific vesicle-associated adapters, forming a molecular bridge that restrains cognate vesicles in the perinuclear region and organizes the endosomal pathway for efficient cargo transport. Also acts as a regulator of type I interferon production in response to viral infection by mediating the formation of 'Lys-11'-linked polyubiquitin chains on TMEM173/STING, leading to stabilize TMEM173/STING. Also required to limit type I interferon response by promoting autophagic degradation of IRF3.</text>
</comment>
<dbReference type="InterPro" id="IPR040089">
    <property type="entry name" value="RNF26_mRING-HC-C3HC5"/>
</dbReference>
<dbReference type="EC" id="2.3.2.27" evidence="4"/>
<sequence length="451" mass="50968">MGLVNLVFCTIGKCFDFIFFLLDLNFLIVHSVIRLLAACINFVNKLPMLLTNSMVKCWNFTVFCMVAMMDSVSLLAQGTVNMLGRWLQLLGGILESFKMVGYLSSHVLLHVRDLFHRGLLCGHCLLQQVWEGCGIAVSLVLYLVNTVVNLLLIGTQNVYSVVVSMWEAVSCPLQKAVELTLTLFTFLYSCLVGTSVLLWTPVRLALEFLGLLGHIFVSVFLLNIYGLILTAAIVVTATIYMNPELTRLGARHAVGYFNSFTTLQVLQRALHRLYMLGRGVWQRLQRQTSRLYQMITPVYRNIRVRGEGHTRQPEPNDREQRALPDGSAGDTAPRAERAARPRQLMDDLWDLAFPSSSSTYRPLQKQKLSSEEGGTSSKGPPNDSLLTLLQEQEERKKCIICQDSTKTVVLLPCRHLCLCRDCTNILLRQPVYQQNCPLCRHMILNTMDVYL</sequence>
<dbReference type="PaxDb" id="8030-ENSSSAP00000078914"/>
<dbReference type="GO" id="GO:0061630">
    <property type="term" value="F:ubiquitin protein ligase activity"/>
    <property type="evidence" value="ECO:0007669"/>
    <property type="project" value="UniProtKB-EC"/>
</dbReference>
<evidence type="ECO:0000256" key="19">
    <source>
        <dbReference type="SAM" id="MobiDB-lite"/>
    </source>
</evidence>
<evidence type="ECO:0000256" key="13">
    <source>
        <dbReference type="ARBA" id="ARBA00023136"/>
    </source>
</evidence>
<evidence type="ECO:0000256" key="17">
    <source>
        <dbReference type="ARBA" id="ARBA00075536"/>
    </source>
</evidence>
<dbReference type="SUPFAM" id="SSF57850">
    <property type="entry name" value="RING/U-box"/>
    <property type="match status" value="1"/>
</dbReference>
<gene>
    <name evidence="23" type="primary">LOC106612475</name>
</gene>
<keyword evidence="22" id="KW-1185">Reference proteome</keyword>
<dbReference type="AlphaFoldDB" id="A0A1S3SXP6"/>
<keyword evidence="7" id="KW-0479">Metal-binding</keyword>
<comment type="catalytic activity">
    <reaction evidence="1">
        <text>S-ubiquitinyl-[E2 ubiquitin-conjugating enzyme]-L-cysteine + [acceptor protein]-L-lysine = [E2 ubiquitin-conjugating enzyme]-L-cysteine + N(6)-ubiquitinyl-[acceptor protein]-L-lysine.</text>
        <dbReference type="EC" id="2.3.2.27"/>
    </reaction>
</comment>
<evidence type="ECO:0000256" key="15">
    <source>
        <dbReference type="ARBA" id="ARBA00063040"/>
    </source>
</evidence>
<dbReference type="SMART" id="SM00184">
    <property type="entry name" value="RING"/>
    <property type="match status" value="1"/>
</dbReference>
<feature type="domain" description="RING-type" evidence="21">
    <location>
        <begin position="398"/>
        <end position="440"/>
    </location>
</feature>
<feature type="compositionally biased region" description="Polar residues" evidence="19">
    <location>
        <begin position="372"/>
        <end position="384"/>
    </location>
</feature>
<dbReference type="PROSITE" id="PS50089">
    <property type="entry name" value="ZF_RING_2"/>
    <property type="match status" value="1"/>
</dbReference>
<feature type="transmembrane region" description="Helical" evidence="20">
    <location>
        <begin position="86"/>
        <end position="108"/>
    </location>
</feature>
<evidence type="ECO:0000256" key="20">
    <source>
        <dbReference type="SAM" id="Phobius"/>
    </source>
</evidence>
<evidence type="ECO:0000256" key="8">
    <source>
        <dbReference type="ARBA" id="ARBA00022771"/>
    </source>
</evidence>
<comment type="subunit">
    <text evidence="15">Interacts with INCA1. Interacts with TMEM43, ENDOD1, TMEM33 and TMED1 to form a complex capable of modulating innate immune signaling through the cGAS-STING pathway. Interacts with UBE2J1; this interaction is important for SQSTM1 ubiquitination.</text>
</comment>
<evidence type="ECO:0000256" key="14">
    <source>
        <dbReference type="ARBA" id="ARBA00057605"/>
    </source>
</evidence>
<evidence type="ECO:0000256" key="12">
    <source>
        <dbReference type="ARBA" id="ARBA00022989"/>
    </source>
</evidence>
<evidence type="ECO:0000256" key="9">
    <source>
        <dbReference type="ARBA" id="ARBA00022786"/>
    </source>
</evidence>
<evidence type="ECO:0000313" key="23">
    <source>
        <dbReference type="RefSeq" id="XP_014069114.1"/>
    </source>
</evidence>
<keyword evidence="8 18" id="KW-0863">Zinc-finger</keyword>
<feature type="transmembrane region" description="Helical" evidence="20">
    <location>
        <begin position="120"/>
        <end position="144"/>
    </location>
</feature>
<dbReference type="GO" id="GO:0006511">
    <property type="term" value="P:ubiquitin-dependent protein catabolic process"/>
    <property type="evidence" value="ECO:0007669"/>
    <property type="project" value="TreeGrafter"/>
</dbReference>
<evidence type="ECO:0000256" key="2">
    <source>
        <dbReference type="ARBA" id="ARBA00004477"/>
    </source>
</evidence>
<dbReference type="InterPro" id="IPR001841">
    <property type="entry name" value="Znf_RING"/>
</dbReference>
<keyword evidence="6 20" id="KW-0812">Transmembrane</keyword>
<feature type="transmembrane region" description="Helical" evidence="20">
    <location>
        <begin position="181"/>
        <end position="199"/>
    </location>
</feature>
<feature type="region of interest" description="Disordered" evidence="19">
    <location>
        <begin position="358"/>
        <end position="384"/>
    </location>
</feature>
<evidence type="ECO:0000256" key="5">
    <source>
        <dbReference type="ARBA" id="ARBA00022679"/>
    </source>
</evidence>
<dbReference type="GO" id="GO:0016567">
    <property type="term" value="P:protein ubiquitination"/>
    <property type="evidence" value="ECO:0007669"/>
    <property type="project" value="TreeGrafter"/>
</dbReference>
<evidence type="ECO:0000259" key="21">
    <source>
        <dbReference type="PROSITE" id="PS50089"/>
    </source>
</evidence>
<organism evidence="22 23">
    <name type="scientific">Salmo salar</name>
    <name type="common">Atlantic salmon</name>
    <dbReference type="NCBI Taxonomy" id="8030"/>
    <lineage>
        <taxon>Eukaryota</taxon>
        <taxon>Metazoa</taxon>
        <taxon>Chordata</taxon>
        <taxon>Craniata</taxon>
        <taxon>Vertebrata</taxon>
        <taxon>Euteleostomi</taxon>
        <taxon>Actinopterygii</taxon>
        <taxon>Neopterygii</taxon>
        <taxon>Teleostei</taxon>
        <taxon>Protacanthopterygii</taxon>
        <taxon>Salmoniformes</taxon>
        <taxon>Salmonidae</taxon>
        <taxon>Salmoninae</taxon>
        <taxon>Salmo</taxon>
    </lineage>
</organism>
<feature type="transmembrane region" description="Helical" evidence="20">
    <location>
        <begin position="17"/>
        <end position="37"/>
    </location>
</feature>
<name>A0A1S3SXP6_SALSA</name>
<keyword evidence="5" id="KW-0808">Transferase</keyword>
<dbReference type="CDD" id="cd16788">
    <property type="entry name" value="mRING-HC-C3HC5_RNF26"/>
    <property type="match status" value="1"/>
</dbReference>
<comment type="pathway">
    <text evidence="3">Protein modification; protein ubiquitination.</text>
</comment>